<dbReference type="InterPro" id="IPR021683">
    <property type="entry name" value="DUF3267"/>
</dbReference>
<proteinExistence type="predicted"/>
<dbReference type="AlphaFoldDB" id="A0AAW9NW30"/>
<feature type="transmembrane region" description="Helical" evidence="1">
    <location>
        <begin position="106"/>
        <end position="126"/>
    </location>
</feature>
<keyword evidence="1" id="KW-1133">Transmembrane helix</keyword>
<feature type="transmembrane region" description="Helical" evidence="1">
    <location>
        <begin position="15"/>
        <end position="37"/>
    </location>
</feature>
<protein>
    <submittedName>
        <fullName evidence="2">DUF3267 domain-containing protein</fullName>
    </submittedName>
</protein>
<dbReference type="EMBL" id="JARSFG010000021">
    <property type="protein sequence ID" value="MEC1180125.1"/>
    <property type="molecule type" value="Genomic_DNA"/>
</dbReference>
<dbReference type="Pfam" id="PF11667">
    <property type="entry name" value="DUF3267"/>
    <property type="match status" value="1"/>
</dbReference>
<keyword evidence="1" id="KW-0812">Transmembrane</keyword>
<dbReference type="RefSeq" id="WP_326124665.1">
    <property type="nucleotide sequence ID" value="NZ_JARSFG010000021.1"/>
</dbReference>
<keyword evidence="1" id="KW-0472">Membrane</keyword>
<evidence type="ECO:0000313" key="3">
    <source>
        <dbReference type="Proteomes" id="UP001344888"/>
    </source>
</evidence>
<reference evidence="2 3" key="1">
    <citation type="submission" date="2023-03" db="EMBL/GenBank/DDBJ databases">
        <title>Bacillus Genome Sequencing.</title>
        <authorList>
            <person name="Dunlap C."/>
        </authorList>
    </citation>
    <scope>NUCLEOTIDE SEQUENCE [LARGE SCALE GENOMIC DNA]</scope>
    <source>
        <strain evidence="2 3">B-59205</strain>
    </source>
</reference>
<evidence type="ECO:0000256" key="1">
    <source>
        <dbReference type="SAM" id="Phobius"/>
    </source>
</evidence>
<feature type="transmembrane region" description="Helical" evidence="1">
    <location>
        <begin position="49"/>
        <end position="72"/>
    </location>
</feature>
<gene>
    <name evidence="2" type="ORF">P9B03_16605</name>
</gene>
<accession>A0AAW9NW30</accession>
<sequence length="180" mass="20981">MHCWKTINIVSEYGLVRLTLLAVLTFVAVFCSSYVITSLQYRAPHTDQYIFLFFIAVFVLYPFHKAGHYLALLKYRKTIKFRWKTILRIIPILRFRLQETIPKNHYVLALLTPFLLLNSLFLAIAIFFPLYSHYACLLLGFHSSICLIDLLNAKHLWHAPANALIEDTPKGYEILVPPRL</sequence>
<keyword evidence="3" id="KW-1185">Reference proteome</keyword>
<name>A0AAW9NW30_9BACL</name>
<comment type="caution">
    <text evidence="2">The sequence shown here is derived from an EMBL/GenBank/DDBJ whole genome shotgun (WGS) entry which is preliminary data.</text>
</comment>
<organism evidence="2 3">
    <name type="scientific">Metasolibacillus meyeri</name>
    <dbReference type="NCBI Taxonomy" id="1071052"/>
    <lineage>
        <taxon>Bacteria</taxon>
        <taxon>Bacillati</taxon>
        <taxon>Bacillota</taxon>
        <taxon>Bacilli</taxon>
        <taxon>Bacillales</taxon>
        <taxon>Caryophanaceae</taxon>
        <taxon>Metasolibacillus</taxon>
    </lineage>
</organism>
<dbReference type="Proteomes" id="UP001344888">
    <property type="component" value="Unassembled WGS sequence"/>
</dbReference>
<evidence type="ECO:0000313" key="2">
    <source>
        <dbReference type="EMBL" id="MEC1180125.1"/>
    </source>
</evidence>